<dbReference type="Proteomes" id="UP001163324">
    <property type="component" value="Chromosome 4"/>
</dbReference>
<name>A0ACC0V2M8_9HYPO</name>
<evidence type="ECO:0000313" key="1">
    <source>
        <dbReference type="EMBL" id="KAI9900659.1"/>
    </source>
</evidence>
<protein>
    <submittedName>
        <fullName evidence="1">Uncharacterized protein</fullName>
    </submittedName>
</protein>
<evidence type="ECO:0000313" key="2">
    <source>
        <dbReference type="Proteomes" id="UP001163324"/>
    </source>
</evidence>
<comment type="caution">
    <text evidence="1">The sequence shown here is derived from an EMBL/GenBank/DDBJ whole genome shotgun (WGS) entry which is preliminary data.</text>
</comment>
<sequence>MGDTAYPVIYPRCCFHLAPSSGVWCILRATDIHSLTQHPGFEGQDYYFHGNLPMKWVRVVGVIVAIDDFAGRRAWTIDDSSGQCIEAVKPFLETNERPGSGHSLFKGAKQTPPYEEIDVGDVVDVKGSLSKFRHEMQIKVEKMAVVETTEREMVLWEKRAAFRRSVLSLPWKLDKKVVRRCQREAERDQSKKKKRSKQPTTNKEA</sequence>
<dbReference type="EMBL" id="CM047943">
    <property type="protein sequence ID" value="KAI9900659.1"/>
    <property type="molecule type" value="Genomic_DNA"/>
</dbReference>
<gene>
    <name evidence="1" type="ORF">N3K66_004921</name>
</gene>
<organism evidence="1 2">
    <name type="scientific">Trichothecium roseum</name>
    <dbReference type="NCBI Taxonomy" id="47278"/>
    <lineage>
        <taxon>Eukaryota</taxon>
        <taxon>Fungi</taxon>
        <taxon>Dikarya</taxon>
        <taxon>Ascomycota</taxon>
        <taxon>Pezizomycotina</taxon>
        <taxon>Sordariomycetes</taxon>
        <taxon>Hypocreomycetidae</taxon>
        <taxon>Hypocreales</taxon>
        <taxon>Hypocreales incertae sedis</taxon>
        <taxon>Trichothecium</taxon>
    </lineage>
</organism>
<reference evidence="1" key="1">
    <citation type="submission" date="2022-10" db="EMBL/GenBank/DDBJ databases">
        <title>Complete Genome of Trichothecium roseum strain YXFP-22015, a Plant Pathogen Isolated from Citrus.</title>
        <authorList>
            <person name="Wang Y."/>
            <person name="Zhu L."/>
        </authorList>
    </citation>
    <scope>NUCLEOTIDE SEQUENCE</scope>
    <source>
        <strain evidence="1">YXFP-22015</strain>
    </source>
</reference>
<accession>A0ACC0V2M8</accession>
<keyword evidence="2" id="KW-1185">Reference proteome</keyword>
<proteinExistence type="predicted"/>